<dbReference type="OrthoDB" id="9783269at2"/>
<dbReference type="Proteomes" id="UP000282529">
    <property type="component" value="Unassembled WGS sequence"/>
</dbReference>
<dbReference type="GO" id="GO:0004331">
    <property type="term" value="F:fructose-2,6-bisphosphate 2-phosphatase activity"/>
    <property type="evidence" value="ECO:0007669"/>
    <property type="project" value="TreeGrafter"/>
</dbReference>
<dbReference type="CDD" id="cd07067">
    <property type="entry name" value="HP_PGM_like"/>
    <property type="match status" value="1"/>
</dbReference>
<gene>
    <name evidence="4" type="ORF">EH198_05655</name>
</gene>
<evidence type="ECO:0000256" key="1">
    <source>
        <dbReference type="ARBA" id="ARBA00022801"/>
    </source>
</evidence>
<dbReference type="PANTHER" id="PTHR46517">
    <property type="entry name" value="FRUCTOSE-2,6-BISPHOSPHATASE TIGAR"/>
    <property type="match status" value="1"/>
</dbReference>
<evidence type="ECO:0000256" key="3">
    <source>
        <dbReference type="PIRSR" id="PIRSR613078-2"/>
    </source>
</evidence>
<name>A0A3N9Q1E9_9BACL</name>
<keyword evidence="1" id="KW-0378">Hydrolase</keyword>
<dbReference type="GO" id="GO:0043456">
    <property type="term" value="P:regulation of pentose-phosphate shunt"/>
    <property type="evidence" value="ECO:0007669"/>
    <property type="project" value="TreeGrafter"/>
</dbReference>
<dbReference type="Gene3D" id="3.40.50.1240">
    <property type="entry name" value="Phosphoglycerate mutase-like"/>
    <property type="match status" value="1"/>
</dbReference>
<proteinExistence type="predicted"/>
<comment type="caution">
    <text evidence="4">The sequence shown here is derived from an EMBL/GenBank/DDBJ whole genome shotgun (WGS) entry which is preliminary data.</text>
</comment>
<keyword evidence="5" id="KW-1185">Reference proteome</keyword>
<feature type="binding site" evidence="3">
    <location>
        <begin position="22"/>
        <end position="29"/>
    </location>
    <ligand>
        <name>substrate</name>
    </ligand>
</feature>
<dbReference type="GO" id="GO:0045820">
    <property type="term" value="P:negative regulation of glycolytic process"/>
    <property type="evidence" value="ECO:0007669"/>
    <property type="project" value="TreeGrafter"/>
</dbReference>
<dbReference type="EMBL" id="RQPI01000002">
    <property type="protein sequence ID" value="RQW12542.1"/>
    <property type="molecule type" value="Genomic_DNA"/>
</dbReference>
<sequence length="208" mass="23925">MQSAGSGGDRLDVPLTKIIFARHGATDWNAQRRYIGHTDQPLNELGRHQAKELGSALVHFRLDAIYCSDLWRARETACEVQRAVYDAGQSRPPLFEDARLKETDFGWIEGLTYEEAMARFPEEMTRWYEQMETQTPPGGKESLSDVRSRICHFMKEVSGQDYSRILIVTHGGVINSWLEHIGKKPFWENPLKHGEWTECDGQEVRETE</sequence>
<protein>
    <submittedName>
        <fullName evidence="4">Histidine phosphatase family protein</fullName>
    </submittedName>
</protein>
<dbReference type="Pfam" id="PF00300">
    <property type="entry name" value="His_Phos_1"/>
    <property type="match status" value="1"/>
</dbReference>
<dbReference type="InterPro" id="IPR051695">
    <property type="entry name" value="Phosphoglycerate_Mutase"/>
</dbReference>
<reference evidence="4 5" key="1">
    <citation type="submission" date="2018-11" db="EMBL/GenBank/DDBJ databases">
        <title>Genome sequence of strain 7197.</title>
        <authorList>
            <person name="Gao J."/>
            <person name="Sun J."/>
        </authorList>
    </citation>
    <scope>NUCLEOTIDE SEQUENCE [LARGE SCALE GENOMIC DNA]</scope>
    <source>
        <strain evidence="4 5">7197</strain>
    </source>
</reference>
<dbReference type="GO" id="GO:0005829">
    <property type="term" value="C:cytosol"/>
    <property type="evidence" value="ECO:0007669"/>
    <property type="project" value="TreeGrafter"/>
</dbReference>
<feature type="binding site" evidence="3">
    <location>
        <position position="72"/>
    </location>
    <ligand>
        <name>substrate</name>
    </ligand>
</feature>
<evidence type="ECO:0000256" key="2">
    <source>
        <dbReference type="PIRSR" id="PIRSR613078-1"/>
    </source>
</evidence>
<dbReference type="InterPro" id="IPR013078">
    <property type="entry name" value="His_Pase_superF_clade-1"/>
</dbReference>
<organism evidence="4 5">
    <name type="scientific">Paenibacillus rhizophilus</name>
    <dbReference type="NCBI Taxonomy" id="1850366"/>
    <lineage>
        <taxon>Bacteria</taxon>
        <taxon>Bacillati</taxon>
        <taxon>Bacillota</taxon>
        <taxon>Bacilli</taxon>
        <taxon>Bacillales</taxon>
        <taxon>Paenibacillaceae</taxon>
        <taxon>Paenibacillus</taxon>
    </lineage>
</organism>
<dbReference type="PANTHER" id="PTHR46517:SF1">
    <property type="entry name" value="FRUCTOSE-2,6-BISPHOSPHATASE TIGAR"/>
    <property type="match status" value="1"/>
</dbReference>
<evidence type="ECO:0000313" key="5">
    <source>
        <dbReference type="Proteomes" id="UP000282529"/>
    </source>
</evidence>
<accession>A0A3N9Q1E9</accession>
<dbReference type="SMART" id="SM00855">
    <property type="entry name" value="PGAM"/>
    <property type="match status" value="1"/>
</dbReference>
<dbReference type="SUPFAM" id="SSF53254">
    <property type="entry name" value="Phosphoglycerate mutase-like"/>
    <property type="match status" value="1"/>
</dbReference>
<feature type="active site" description="Tele-phosphohistidine intermediate" evidence="2">
    <location>
        <position position="23"/>
    </location>
</feature>
<feature type="active site" description="Proton donor/acceptor" evidence="2">
    <location>
        <position position="102"/>
    </location>
</feature>
<dbReference type="InterPro" id="IPR029033">
    <property type="entry name" value="His_PPase_superfam"/>
</dbReference>
<evidence type="ECO:0000313" key="4">
    <source>
        <dbReference type="EMBL" id="RQW12542.1"/>
    </source>
</evidence>
<dbReference type="AlphaFoldDB" id="A0A3N9Q1E9"/>